<dbReference type="PROSITE" id="PS00626">
    <property type="entry name" value="RCC1_2"/>
    <property type="match status" value="3"/>
</dbReference>
<feature type="region of interest" description="Disordered" evidence="3">
    <location>
        <begin position="479"/>
        <end position="501"/>
    </location>
</feature>
<dbReference type="OrthoDB" id="10256179at2759"/>
<feature type="repeat" description="RCC1" evidence="2">
    <location>
        <begin position="22"/>
        <end position="88"/>
    </location>
</feature>
<dbReference type="InterPro" id="IPR000408">
    <property type="entry name" value="Reg_chr_condens"/>
</dbReference>
<dbReference type="eggNOG" id="KOG1426">
    <property type="taxonomic scope" value="Eukaryota"/>
</dbReference>
<dbReference type="InterPro" id="IPR058923">
    <property type="entry name" value="RCC1-like_dom"/>
</dbReference>
<evidence type="ECO:0000313" key="5">
    <source>
        <dbReference type="EMBL" id="EKX48320.1"/>
    </source>
</evidence>
<protein>
    <recommendedName>
        <fullName evidence="4">RCC1-like domain-containing protein</fullName>
    </recommendedName>
</protein>
<dbReference type="Pfam" id="PF25390">
    <property type="entry name" value="WD40_RLD"/>
    <property type="match status" value="1"/>
</dbReference>
<dbReference type="KEGG" id="gtt:GUITHDRAFT_162457"/>
<dbReference type="SUPFAM" id="SSF50985">
    <property type="entry name" value="RCC1/BLIP-II"/>
    <property type="match status" value="2"/>
</dbReference>
<dbReference type="OMA" id="WTIVVAP"/>
<dbReference type="PaxDb" id="55529-EKX48320"/>
<feature type="domain" description="RCC1-like" evidence="4">
    <location>
        <begin position="28"/>
        <end position="412"/>
    </location>
</feature>
<reference evidence="7" key="2">
    <citation type="submission" date="2012-11" db="EMBL/GenBank/DDBJ databases">
        <authorList>
            <person name="Kuo A."/>
            <person name="Curtis B.A."/>
            <person name="Tanifuji G."/>
            <person name="Burki F."/>
            <person name="Gruber A."/>
            <person name="Irimia M."/>
            <person name="Maruyama S."/>
            <person name="Arias M.C."/>
            <person name="Ball S.G."/>
            <person name="Gile G.H."/>
            <person name="Hirakawa Y."/>
            <person name="Hopkins J.F."/>
            <person name="Rensing S.A."/>
            <person name="Schmutz J."/>
            <person name="Symeonidi A."/>
            <person name="Elias M."/>
            <person name="Eveleigh R.J."/>
            <person name="Herman E.K."/>
            <person name="Klute M.J."/>
            <person name="Nakayama T."/>
            <person name="Obornik M."/>
            <person name="Reyes-Prieto A."/>
            <person name="Armbrust E.V."/>
            <person name="Aves S.J."/>
            <person name="Beiko R.G."/>
            <person name="Coutinho P."/>
            <person name="Dacks J.B."/>
            <person name="Durnford D.G."/>
            <person name="Fast N.M."/>
            <person name="Green B.R."/>
            <person name="Grisdale C."/>
            <person name="Hempe F."/>
            <person name="Henrissat B."/>
            <person name="Hoppner M.P."/>
            <person name="Ishida K.-I."/>
            <person name="Kim E."/>
            <person name="Koreny L."/>
            <person name="Kroth P.G."/>
            <person name="Liu Y."/>
            <person name="Malik S.-B."/>
            <person name="Maier U.G."/>
            <person name="McRose D."/>
            <person name="Mock T."/>
            <person name="Neilson J.A."/>
            <person name="Onodera N.T."/>
            <person name="Poole A.M."/>
            <person name="Pritham E.J."/>
            <person name="Richards T.A."/>
            <person name="Rocap G."/>
            <person name="Roy S.W."/>
            <person name="Sarai C."/>
            <person name="Schaack S."/>
            <person name="Shirato S."/>
            <person name="Slamovits C.H."/>
            <person name="Spencer D.F."/>
            <person name="Suzuki S."/>
            <person name="Worden A.Z."/>
            <person name="Zauner S."/>
            <person name="Barry K."/>
            <person name="Bell C."/>
            <person name="Bharti A.K."/>
            <person name="Crow J.A."/>
            <person name="Grimwood J."/>
            <person name="Kramer R."/>
            <person name="Lindquist E."/>
            <person name="Lucas S."/>
            <person name="Salamov A."/>
            <person name="McFadden G.I."/>
            <person name="Lane C.E."/>
            <person name="Keeling P.J."/>
            <person name="Gray M.W."/>
            <person name="Grigoriev I.V."/>
            <person name="Archibald J.M."/>
        </authorList>
    </citation>
    <scope>NUCLEOTIDE SEQUENCE</scope>
    <source>
        <strain evidence="7">CCMP2712</strain>
    </source>
</reference>
<sequence>MGHGSLMAEGERLRRELEDGGKRTSLQGWGEFGRLGHGDTLSQLEPKRLRFDKRFPVSLSFTALAHESLNGAIYVACGGHHTVAVTEDGEVVSWGWGNEGQLGSGNAFDQTVPAVVKALSNHRVCGVACGYYHTAVVTDVGLVMCWGKGNSGQLGQGDWTSSLLPRTVSTLYNEKIRQIACGMAHTLALSVNGEIYSWGAGADGQLGVGKHQEETADVATPQKVRVDEEEKFEFIACGSRHCMAITDDCRLFSWGLGADGRLGLGDSESRFSPTVVRRSIENLRICYVAAGGHHTAVLSDNGEIFTCGRGSYGQLGHGDADPQLTLKKARALRHGCLLLHIVQLRDKKIIKAACGDTHTLVISTAGEVFAWGAAEDGQLGTGGTEGANSPVELTSLRGLVGDVSCGLVHSAAVPMQIFAVSSKIAELEDVIQRLSTSLRTAEMQVQAERRSRLVAEHKLQEAMHLLSKRGAVHKVVHGSEATGNGEEEHRNHAVRHEAPPMVDACVQTEGYLLYPRKSYAKSSVATAEPVAPPAGNQDDRASSRQGEGERKKERESEKEGERKKTGEGTGCSDELSRSSR</sequence>
<evidence type="ECO:0000313" key="6">
    <source>
        <dbReference type="EnsemblProtists" id="EKX48320"/>
    </source>
</evidence>
<dbReference type="GeneID" id="17304958"/>
<accession>L1JJS5</accession>
<evidence type="ECO:0000313" key="7">
    <source>
        <dbReference type="Proteomes" id="UP000011087"/>
    </source>
</evidence>
<dbReference type="InterPro" id="IPR051625">
    <property type="entry name" value="Signaling_Regulatory_Domain"/>
</dbReference>
<evidence type="ECO:0000256" key="2">
    <source>
        <dbReference type="PROSITE-ProRule" id="PRU00235"/>
    </source>
</evidence>
<dbReference type="EnsemblProtists" id="EKX48320">
    <property type="protein sequence ID" value="EKX48320"/>
    <property type="gene ID" value="GUITHDRAFT_162457"/>
</dbReference>
<feature type="compositionally biased region" description="Basic and acidic residues" evidence="3">
    <location>
        <begin position="537"/>
        <end position="566"/>
    </location>
</feature>
<dbReference type="PRINTS" id="PR00633">
    <property type="entry name" value="RCCNDNSATION"/>
</dbReference>
<dbReference type="AlphaFoldDB" id="L1JJS5"/>
<feature type="repeat" description="RCC1" evidence="2">
    <location>
        <begin position="89"/>
        <end position="140"/>
    </location>
</feature>
<feature type="repeat" description="RCC1" evidence="2">
    <location>
        <begin position="141"/>
        <end position="192"/>
    </location>
</feature>
<dbReference type="EMBL" id="JH992986">
    <property type="protein sequence ID" value="EKX48320.1"/>
    <property type="molecule type" value="Genomic_DNA"/>
</dbReference>
<dbReference type="InterPro" id="IPR009091">
    <property type="entry name" value="RCC1/BLIP-II"/>
</dbReference>
<organism evidence="5">
    <name type="scientific">Guillardia theta (strain CCMP2712)</name>
    <name type="common">Cryptophyte</name>
    <dbReference type="NCBI Taxonomy" id="905079"/>
    <lineage>
        <taxon>Eukaryota</taxon>
        <taxon>Cryptophyceae</taxon>
        <taxon>Pyrenomonadales</taxon>
        <taxon>Geminigeraceae</taxon>
        <taxon>Guillardia</taxon>
    </lineage>
</organism>
<feature type="repeat" description="RCC1" evidence="2">
    <location>
        <begin position="366"/>
        <end position="416"/>
    </location>
</feature>
<dbReference type="Gene3D" id="2.130.10.30">
    <property type="entry name" value="Regulator of chromosome condensation 1/beta-lactamase-inhibitor protein II"/>
    <property type="match status" value="2"/>
</dbReference>
<feature type="compositionally biased region" description="Basic and acidic residues" evidence="3">
    <location>
        <begin position="486"/>
        <end position="498"/>
    </location>
</feature>
<reference evidence="6" key="3">
    <citation type="submission" date="2016-03" db="UniProtKB">
        <authorList>
            <consortium name="EnsemblProtists"/>
        </authorList>
    </citation>
    <scope>IDENTIFICATION</scope>
</reference>
<feature type="repeat" description="RCC1" evidence="2">
    <location>
        <begin position="193"/>
        <end position="248"/>
    </location>
</feature>
<dbReference type="RefSeq" id="XP_005835300.1">
    <property type="nucleotide sequence ID" value="XM_005835243.1"/>
</dbReference>
<keyword evidence="7" id="KW-1185">Reference proteome</keyword>
<evidence type="ECO:0000256" key="1">
    <source>
        <dbReference type="ARBA" id="ARBA00022737"/>
    </source>
</evidence>
<dbReference type="HOGENOM" id="CLU_470489_0_0_1"/>
<evidence type="ECO:0000256" key="3">
    <source>
        <dbReference type="SAM" id="MobiDB-lite"/>
    </source>
</evidence>
<feature type="repeat" description="RCC1" evidence="2">
    <location>
        <begin position="302"/>
        <end position="365"/>
    </location>
</feature>
<name>L1JJS5_GUITC</name>
<feature type="region of interest" description="Disordered" evidence="3">
    <location>
        <begin position="524"/>
        <end position="580"/>
    </location>
</feature>
<reference evidence="5 7" key="1">
    <citation type="journal article" date="2012" name="Nature">
        <title>Algal genomes reveal evolutionary mosaicism and the fate of nucleomorphs.</title>
        <authorList>
            <consortium name="DOE Joint Genome Institute"/>
            <person name="Curtis B.A."/>
            <person name="Tanifuji G."/>
            <person name="Burki F."/>
            <person name="Gruber A."/>
            <person name="Irimia M."/>
            <person name="Maruyama S."/>
            <person name="Arias M.C."/>
            <person name="Ball S.G."/>
            <person name="Gile G.H."/>
            <person name="Hirakawa Y."/>
            <person name="Hopkins J.F."/>
            <person name="Kuo A."/>
            <person name="Rensing S.A."/>
            <person name="Schmutz J."/>
            <person name="Symeonidi A."/>
            <person name="Elias M."/>
            <person name="Eveleigh R.J."/>
            <person name="Herman E.K."/>
            <person name="Klute M.J."/>
            <person name="Nakayama T."/>
            <person name="Obornik M."/>
            <person name="Reyes-Prieto A."/>
            <person name="Armbrust E.V."/>
            <person name="Aves S.J."/>
            <person name="Beiko R.G."/>
            <person name="Coutinho P."/>
            <person name="Dacks J.B."/>
            <person name="Durnford D.G."/>
            <person name="Fast N.M."/>
            <person name="Green B.R."/>
            <person name="Grisdale C.J."/>
            <person name="Hempel F."/>
            <person name="Henrissat B."/>
            <person name="Hoppner M.P."/>
            <person name="Ishida K."/>
            <person name="Kim E."/>
            <person name="Koreny L."/>
            <person name="Kroth P.G."/>
            <person name="Liu Y."/>
            <person name="Malik S.B."/>
            <person name="Maier U.G."/>
            <person name="McRose D."/>
            <person name="Mock T."/>
            <person name="Neilson J.A."/>
            <person name="Onodera N.T."/>
            <person name="Poole A.M."/>
            <person name="Pritham E.J."/>
            <person name="Richards T.A."/>
            <person name="Rocap G."/>
            <person name="Roy S.W."/>
            <person name="Sarai C."/>
            <person name="Schaack S."/>
            <person name="Shirato S."/>
            <person name="Slamovits C.H."/>
            <person name="Spencer D.F."/>
            <person name="Suzuki S."/>
            <person name="Worden A.Z."/>
            <person name="Zauner S."/>
            <person name="Barry K."/>
            <person name="Bell C."/>
            <person name="Bharti A.K."/>
            <person name="Crow J.A."/>
            <person name="Grimwood J."/>
            <person name="Kramer R."/>
            <person name="Lindquist E."/>
            <person name="Lucas S."/>
            <person name="Salamov A."/>
            <person name="McFadden G.I."/>
            <person name="Lane C.E."/>
            <person name="Keeling P.J."/>
            <person name="Gray M.W."/>
            <person name="Grigoriev I.V."/>
            <person name="Archibald J.M."/>
        </authorList>
    </citation>
    <scope>NUCLEOTIDE SEQUENCE</scope>
    <source>
        <strain evidence="5 7">CCMP2712</strain>
    </source>
</reference>
<keyword evidence="1" id="KW-0677">Repeat</keyword>
<proteinExistence type="predicted"/>
<dbReference type="PROSITE" id="PS50012">
    <property type="entry name" value="RCC1_3"/>
    <property type="match status" value="7"/>
</dbReference>
<dbReference type="Proteomes" id="UP000011087">
    <property type="component" value="Unassembled WGS sequence"/>
</dbReference>
<gene>
    <name evidence="5" type="ORF">GUITHDRAFT_162457</name>
</gene>
<feature type="repeat" description="RCC1" evidence="2">
    <location>
        <begin position="249"/>
        <end position="301"/>
    </location>
</feature>
<dbReference type="PANTHER" id="PTHR22872">
    <property type="entry name" value="BTK-BINDING PROTEIN-RELATED"/>
    <property type="match status" value="1"/>
</dbReference>
<evidence type="ECO:0000259" key="4">
    <source>
        <dbReference type="Pfam" id="PF25390"/>
    </source>
</evidence>
<dbReference type="STRING" id="905079.L1JJS5"/>